<sequence>MTDTFRLMLAQLNPVVGDIAGNLDRARTAWDAGRKAGADMVALTEMFITGYQTQDLILKPAFVRAAVAAVEALAAECADGPALGVGGPVVMGGRLYNGYYVLQGGRISARVLKHHLPNDAVFDEKRIFTSADVHGPYVVNGVRIGTPICEDAWHPDVAETLAETGAEILLIPNGSPYHRGKPNLRLNLMVSRVVETGLPLVYLNMVGGQDDQVFDGSSMVLNPGGRLMAQLPQFDETLVLVTFRRGAEGWEADPGEIHDIPPIGEADYRACVLALGDYMRKTGFKKALLGLSGGIDSAIVAAMAVDALGPENVRCVMLPSEFTSQESLDLATAAAKALGCRYDSVPISGAQEAVGDALAPLFAGTEPGITEENIQSRLRGVMLMALSNKFGEMLLTTGNKSEMAVGYCTIYGDMNGGYNPVKDMYKTRMFLTARWRNEHHRPWMKGPAGEVIPARIIDRPPSAELRANQRDDDSLPPYEVLDAILEGLVEKELSVAEIVAQGFDRATVKKVEHLLYLAEYKRFQSAPGVRLTQKALWLDRRYPIVNRWRDDSGA</sequence>
<evidence type="ECO:0000256" key="7">
    <source>
        <dbReference type="HAMAP-Rule" id="MF_02090"/>
    </source>
</evidence>
<evidence type="ECO:0000256" key="9">
    <source>
        <dbReference type="RuleBase" id="RU003811"/>
    </source>
</evidence>
<feature type="active site" description="Proton acceptor; for glutaminase activity" evidence="7">
    <location>
        <position position="45"/>
    </location>
</feature>
<evidence type="ECO:0000256" key="6">
    <source>
        <dbReference type="ARBA" id="ARBA00023027"/>
    </source>
</evidence>
<dbReference type="Pfam" id="PF00795">
    <property type="entry name" value="CN_hydrolase"/>
    <property type="match status" value="1"/>
</dbReference>
<comment type="catalytic activity">
    <reaction evidence="7 8">
        <text>deamido-NAD(+) + L-glutamine + ATP + H2O = L-glutamate + AMP + diphosphate + NAD(+) + H(+)</text>
        <dbReference type="Rhea" id="RHEA:24384"/>
        <dbReference type="ChEBI" id="CHEBI:15377"/>
        <dbReference type="ChEBI" id="CHEBI:15378"/>
        <dbReference type="ChEBI" id="CHEBI:29985"/>
        <dbReference type="ChEBI" id="CHEBI:30616"/>
        <dbReference type="ChEBI" id="CHEBI:33019"/>
        <dbReference type="ChEBI" id="CHEBI:57540"/>
        <dbReference type="ChEBI" id="CHEBI:58359"/>
        <dbReference type="ChEBI" id="CHEBI:58437"/>
        <dbReference type="ChEBI" id="CHEBI:456215"/>
        <dbReference type="EC" id="6.3.5.1"/>
    </reaction>
</comment>
<dbReference type="InterPro" id="IPR003694">
    <property type="entry name" value="NAD_synthase"/>
</dbReference>
<dbReference type="GO" id="GO:0005524">
    <property type="term" value="F:ATP binding"/>
    <property type="evidence" value="ECO:0007669"/>
    <property type="project" value="UniProtKB-UniRule"/>
</dbReference>
<dbReference type="GO" id="GO:0008795">
    <property type="term" value="F:NAD+ synthase activity"/>
    <property type="evidence" value="ECO:0007669"/>
    <property type="project" value="UniProtKB-UniRule"/>
</dbReference>
<dbReference type="Proteomes" id="UP000282002">
    <property type="component" value="Chromosome"/>
</dbReference>
<dbReference type="OrthoDB" id="9760188at2"/>
<keyword evidence="5 7" id="KW-0067">ATP-binding</keyword>
<dbReference type="GO" id="GO:0003952">
    <property type="term" value="F:NAD+ synthase (glutamine-hydrolyzing) activity"/>
    <property type="evidence" value="ECO:0007669"/>
    <property type="project" value="UniProtKB-UniRule"/>
</dbReference>
<feature type="binding site" evidence="7">
    <location>
        <position position="397"/>
    </location>
    <ligand>
        <name>ATP</name>
        <dbReference type="ChEBI" id="CHEBI:30616"/>
    </ligand>
</feature>
<dbReference type="SUPFAM" id="SSF52402">
    <property type="entry name" value="Adenine nucleotide alpha hydrolases-like"/>
    <property type="match status" value="1"/>
</dbReference>
<feature type="binding site" evidence="7">
    <location>
        <begin position="290"/>
        <end position="297"/>
    </location>
    <ligand>
        <name>ATP</name>
        <dbReference type="ChEBI" id="CHEBI:30616"/>
    </ligand>
</feature>
<evidence type="ECO:0000313" key="11">
    <source>
        <dbReference type="EMBL" id="AZL58662.1"/>
    </source>
</evidence>
<name>A0A3S8U4U1_9RHOB</name>
<dbReference type="PANTHER" id="PTHR23090:SF9">
    <property type="entry name" value="GLUTAMINE-DEPENDENT NAD(+) SYNTHETASE"/>
    <property type="match status" value="1"/>
</dbReference>
<keyword evidence="6 7" id="KW-0520">NAD</keyword>
<proteinExistence type="inferred from homology"/>
<dbReference type="InterPro" id="IPR022310">
    <property type="entry name" value="NAD/GMP_synthase"/>
</dbReference>
<dbReference type="Gene3D" id="3.40.50.620">
    <property type="entry name" value="HUPs"/>
    <property type="match status" value="1"/>
</dbReference>
<dbReference type="InterPro" id="IPR003010">
    <property type="entry name" value="C-N_Hydrolase"/>
</dbReference>
<evidence type="ECO:0000256" key="8">
    <source>
        <dbReference type="PIRNR" id="PIRNR006630"/>
    </source>
</evidence>
<dbReference type="NCBIfam" id="TIGR00552">
    <property type="entry name" value="nadE"/>
    <property type="match status" value="1"/>
</dbReference>
<dbReference type="SUPFAM" id="SSF56317">
    <property type="entry name" value="Carbon-nitrogen hydrolase"/>
    <property type="match status" value="1"/>
</dbReference>
<gene>
    <name evidence="7" type="primary">nadE</name>
    <name evidence="11" type="ORF">EI545_07325</name>
</gene>
<feature type="domain" description="CN hydrolase" evidence="10">
    <location>
        <begin position="5"/>
        <end position="245"/>
    </location>
</feature>
<dbReference type="PIRSF" id="PIRSF006630">
    <property type="entry name" value="NADS_GAT"/>
    <property type="match status" value="1"/>
</dbReference>
<evidence type="ECO:0000256" key="5">
    <source>
        <dbReference type="ARBA" id="ARBA00022840"/>
    </source>
</evidence>
<dbReference type="InterPro" id="IPR014729">
    <property type="entry name" value="Rossmann-like_a/b/a_fold"/>
</dbReference>
<reference evidence="11 12" key="1">
    <citation type="submission" date="2018-12" db="EMBL/GenBank/DDBJ databases">
        <title>Complete genome sequencing of Tabrizicola sp. K13M18.</title>
        <authorList>
            <person name="Bae J.-W."/>
        </authorList>
    </citation>
    <scope>NUCLEOTIDE SEQUENCE [LARGE SCALE GENOMIC DNA]</scope>
    <source>
        <strain evidence="11 12">K13M18</strain>
    </source>
</reference>
<feature type="binding site" evidence="7">
    <location>
        <position position="521"/>
    </location>
    <ligand>
        <name>deamido-NAD(+)</name>
        <dbReference type="ChEBI" id="CHEBI:58437"/>
        <note>ligand shared between two neighboring subunits</note>
    </ligand>
</feature>
<dbReference type="InterPro" id="IPR014445">
    <property type="entry name" value="Gln-dep_NAD_synthase"/>
</dbReference>
<comment type="similarity">
    <text evidence="2 7 8">In the C-terminal section; belongs to the NAD synthetase family.</text>
</comment>
<feature type="binding site" evidence="7">
    <location>
        <position position="373"/>
    </location>
    <ligand>
        <name>deamido-NAD(+)</name>
        <dbReference type="ChEBI" id="CHEBI:58437"/>
        <note>ligand shared between two neighboring subunits</note>
    </ligand>
</feature>
<dbReference type="GO" id="GO:0009435">
    <property type="term" value="P:NAD+ biosynthetic process"/>
    <property type="evidence" value="ECO:0007669"/>
    <property type="project" value="UniProtKB-UniRule"/>
</dbReference>
<feature type="binding site" evidence="7">
    <location>
        <position position="175"/>
    </location>
    <ligand>
        <name>L-glutamine</name>
        <dbReference type="ChEBI" id="CHEBI:58359"/>
    </ligand>
</feature>
<evidence type="ECO:0000256" key="3">
    <source>
        <dbReference type="ARBA" id="ARBA00022598"/>
    </source>
</evidence>
<dbReference type="PANTHER" id="PTHR23090">
    <property type="entry name" value="NH 3 /GLUTAMINE-DEPENDENT NAD + SYNTHETASE"/>
    <property type="match status" value="1"/>
</dbReference>
<dbReference type="FunFam" id="3.40.50.620:FF:000106">
    <property type="entry name" value="Glutamine-dependent NAD(+) synthetase"/>
    <property type="match status" value="1"/>
</dbReference>
<evidence type="ECO:0000256" key="1">
    <source>
        <dbReference type="ARBA" id="ARBA00005188"/>
    </source>
</evidence>
<organism evidence="11 12">
    <name type="scientific">Tabrizicola piscis</name>
    <dbReference type="NCBI Taxonomy" id="2494374"/>
    <lineage>
        <taxon>Bacteria</taxon>
        <taxon>Pseudomonadati</taxon>
        <taxon>Pseudomonadota</taxon>
        <taxon>Alphaproteobacteria</taxon>
        <taxon>Rhodobacterales</taxon>
        <taxon>Paracoccaceae</taxon>
        <taxon>Tabrizicola</taxon>
    </lineage>
</organism>
<feature type="active site" description="Nucleophile; for glutaminase activity" evidence="7">
    <location>
        <position position="149"/>
    </location>
</feature>
<dbReference type="KEGG" id="taw:EI545_07325"/>
<evidence type="ECO:0000256" key="4">
    <source>
        <dbReference type="ARBA" id="ARBA00022741"/>
    </source>
</evidence>
<dbReference type="HAMAP" id="MF_02090">
    <property type="entry name" value="NadE_glutamine_dep"/>
    <property type="match status" value="1"/>
</dbReference>
<accession>A0A3S8U4U1</accession>
<dbReference type="NCBIfam" id="NF010588">
    <property type="entry name" value="PRK13981.1"/>
    <property type="match status" value="1"/>
</dbReference>
<feature type="binding site" evidence="7">
    <location>
        <position position="181"/>
    </location>
    <ligand>
        <name>L-glutamine</name>
        <dbReference type="ChEBI" id="CHEBI:58359"/>
    </ligand>
</feature>
<evidence type="ECO:0000256" key="2">
    <source>
        <dbReference type="ARBA" id="ARBA00007145"/>
    </source>
</evidence>
<feature type="binding site" evidence="7">
    <location>
        <position position="402"/>
    </location>
    <ligand>
        <name>deamido-NAD(+)</name>
        <dbReference type="ChEBI" id="CHEBI:58437"/>
        <note>ligand shared between two neighboring subunits</note>
    </ligand>
</feature>
<protein>
    <recommendedName>
        <fullName evidence="7 8">Glutamine-dependent NAD(+) synthetase</fullName>
        <ecNumber evidence="7 8">6.3.5.1</ecNumber>
    </recommendedName>
    <alternativeName>
        <fullName evidence="7 8">NAD(+) synthase [glutamine-hydrolyzing]</fullName>
    </alternativeName>
</protein>
<dbReference type="GO" id="GO:0004359">
    <property type="term" value="F:glutaminase activity"/>
    <property type="evidence" value="ECO:0007669"/>
    <property type="project" value="InterPro"/>
</dbReference>
<keyword evidence="3 7" id="KW-0436">Ligase</keyword>
<dbReference type="RefSeq" id="WP_125324863.1">
    <property type="nucleotide sequence ID" value="NZ_CP034328.1"/>
</dbReference>
<comment type="pathway">
    <text evidence="1 7 8">Cofactor biosynthesis; NAD(+) biosynthesis; NAD(+) from deamido-NAD(+) (L-Gln route): step 1/1.</text>
</comment>
<dbReference type="UniPathway" id="UPA00253">
    <property type="reaction ID" value="UER00334"/>
</dbReference>
<dbReference type="PROSITE" id="PS50263">
    <property type="entry name" value="CN_HYDROLASE"/>
    <property type="match status" value="1"/>
</dbReference>
<evidence type="ECO:0000313" key="12">
    <source>
        <dbReference type="Proteomes" id="UP000282002"/>
    </source>
</evidence>
<dbReference type="EMBL" id="CP034328">
    <property type="protein sequence ID" value="AZL58662.1"/>
    <property type="molecule type" value="Genomic_DNA"/>
</dbReference>
<dbReference type="CDD" id="cd00553">
    <property type="entry name" value="NAD_synthase"/>
    <property type="match status" value="1"/>
</dbReference>
<evidence type="ECO:0000259" key="10">
    <source>
        <dbReference type="PROSITE" id="PS50263"/>
    </source>
</evidence>
<dbReference type="Pfam" id="PF02540">
    <property type="entry name" value="NAD_synthase"/>
    <property type="match status" value="1"/>
</dbReference>
<dbReference type="AlphaFoldDB" id="A0A3S8U4U1"/>
<dbReference type="CDD" id="cd07570">
    <property type="entry name" value="GAT_Gln-NAD-synth"/>
    <property type="match status" value="1"/>
</dbReference>
<comment type="function">
    <text evidence="7">Catalyzes the ATP-dependent amidation of deamido-NAD to form NAD. Uses L-glutamine as a nitrogen source.</text>
</comment>
<comment type="similarity">
    <text evidence="9">Belongs to the NAD synthetase family.</text>
</comment>
<keyword evidence="4 7" id="KW-0547">Nucleotide-binding</keyword>
<feature type="active site" description="For glutaminase activity" evidence="7">
    <location>
        <position position="113"/>
    </location>
</feature>
<comment type="caution">
    <text evidence="7">Lacks conserved residue(s) required for the propagation of feature annotation.</text>
</comment>
<dbReference type="InterPro" id="IPR036526">
    <property type="entry name" value="C-N_Hydrolase_sf"/>
</dbReference>
<dbReference type="GO" id="GO:0005737">
    <property type="term" value="C:cytoplasm"/>
    <property type="evidence" value="ECO:0007669"/>
    <property type="project" value="InterPro"/>
</dbReference>
<dbReference type="EC" id="6.3.5.1" evidence="7 8"/>
<keyword evidence="12" id="KW-1185">Reference proteome</keyword>
<dbReference type="Gene3D" id="3.60.110.10">
    <property type="entry name" value="Carbon-nitrogen hydrolase"/>
    <property type="match status" value="1"/>
</dbReference>